<evidence type="ECO:0000256" key="1">
    <source>
        <dbReference type="SAM" id="MobiDB-lite"/>
    </source>
</evidence>
<sequence>MFSPDRIRRVLSSPPAPPPVSPRFQLGVYRSSYLPQAKDDSSPDSQRSNRERCQGRPFRRESSLFWLIRSGHGGGHGFEACGGVFCPCRPMIDQVDATAGREVVWTRSSDQGHLRQSSKRARSDDGDARSRAGGPTSTNGSGGKPPFYWQYESSKRFPI</sequence>
<feature type="compositionally biased region" description="Basic and acidic residues" evidence="1">
    <location>
        <begin position="121"/>
        <end position="130"/>
    </location>
</feature>
<feature type="compositionally biased region" description="Basic and acidic residues" evidence="1">
    <location>
        <begin position="37"/>
        <end position="56"/>
    </location>
</feature>
<protein>
    <submittedName>
        <fullName evidence="2">Uncharacterized protein</fullName>
    </submittedName>
</protein>
<name>A0A6D2JLA0_9BRAS</name>
<proteinExistence type="predicted"/>
<dbReference type="EMBL" id="CACVBM020001254">
    <property type="protein sequence ID" value="CAA7041864.1"/>
    <property type="molecule type" value="Genomic_DNA"/>
</dbReference>
<keyword evidence="3" id="KW-1185">Reference proteome</keyword>
<gene>
    <name evidence="2" type="ORF">MERR_LOCUS29099</name>
</gene>
<dbReference type="Proteomes" id="UP000467841">
    <property type="component" value="Unassembled WGS sequence"/>
</dbReference>
<reference evidence="2" key="1">
    <citation type="submission" date="2020-01" db="EMBL/GenBank/DDBJ databases">
        <authorList>
            <person name="Mishra B."/>
        </authorList>
    </citation>
    <scope>NUCLEOTIDE SEQUENCE [LARGE SCALE GENOMIC DNA]</scope>
</reference>
<dbReference type="AlphaFoldDB" id="A0A6D2JLA0"/>
<accession>A0A6D2JLA0</accession>
<evidence type="ECO:0000313" key="2">
    <source>
        <dbReference type="EMBL" id="CAA7041864.1"/>
    </source>
</evidence>
<comment type="caution">
    <text evidence="2">The sequence shown here is derived from an EMBL/GenBank/DDBJ whole genome shotgun (WGS) entry which is preliminary data.</text>
</comment>
<feature type="compositionally biased region" description="Polar residues" evidence="1">
    <location>
        <begin position="106"/>
        <end position="115"/>
    </location>
</feature>
<feature type="region of interest" description="Disordered" evidence="1">
    <location>
        <begin position="106"/>
        <end position="159"/>
    </location>
</feature>
<feature type="region of interest" description="Disordered" evidence="1">
    <location>
        <begin position="1"/>
        <end position="56"/>
    </location>
</feature>
<organism evidence="2 3">
    <name type="scientific">Microthlaspi erraticum</name>
    <dbReference type="NCBI Taxonomy" id="1685480"/>
    <lineage>
        <taxon>Eukaryota</taxon>
        <taxon>Viridiplantae</taxon>
        <taxon>Streptophyta</taxon>
        <taxon>Embryophyta</taxon>
        <taxon>Tracheophyta</taxon>
        <taxon>Spermatophyta</taxon>
        <taxon>Magnoliopsida</taxon>
        <taxon>eudicotyledons</taxon>
        <taxon>Gunneridae</taxon>
        <taxon>Pentapetalae</taxon>
        <taxon>rosids</taxon>
        <taxon>malvids</taxon>
        <taxon>Brassicales</taxon>
        <taxon>Brassicaceae</taxon>
        <taxon>Coluteocarpeae</taxon>
        <taxon>Microthlaspi</taxon>
    </lineage>
</organism>
<evidence type="ECO:0000313" key="3">
    <source>
        <dbReference type="Proteomes" id="UP000467841"/>
    </source>
</evidence>